<evidence type="ECO:0000313" key="6">
    <source>
        <dbReference type="EMBL" id="GGC59600.1"/>
    </source>
</evidence>
<dbReference type="RefSeq" id="WP_229663532.1">
    <property type="nucleotide sequence ID" value="NZ_BMIL01000003.1"/>
</dbReference>
<protein>
    <submittedName>
        <fullName evidence="6">Oxidoreductase</fullName>
    </submittedName>
</protein>
<dbReference type="GO" id="GO:0016616">
    <property type="term" value="F:oxidoreductase activity, acting on the CH-OH group of donors, NAD or NADP as acceptor"/>
    <property type="evidence" value="ECO:0007669"/>
    <property type="project" value="UniProtKB-ARBA"/>
</dbReference>
<feature type="domain" description="Enoyl reductase (ER)" evidence="5">
    <location>
        <begin position="24"/>
        <end position="321"/>
    </location>
</feature>
<dbReference type="InterPro" id="IPR013149">
    <property type="entry name" value="ADH-like_C"/>
</dbReference>
<dbReference type="InterPro" id="IPR036291">
    <property type="entry name" value="NAD(P)-bd_dom_sf"/>
</dbReference>
<keyword evidence="2 4" id="KW-0862">Zinc</keyword>
<dbReference type="InterPro" id="IPR050129">
    <property type="entry name" value="Zn_alcohol_dh"/>
</dbReference>
<evidence type="ECO:0000256" key="2">
    <source>
        <dbReference type="ARBA" id="ARBA00022833"/>
    </source>
</evidence>
<gene>
    <name evidence="6" type="ORF">GCM10011387_11560</name>
</gene>
<dbReference type="PROSITE" id="PS00059">
    <property type="entry name" value="ADH_ZINC"/>
    <property type="match status" value="1"/>
</dbReference>
<dbReference type="Gene3D" id="3.40.50.720">
    <property type="entry name" value="NAD(P)-binding Rossmann-like Domain"/>
    <property type="match status" value="1"/>
</dbReference>
<comment type="cofactor">
    <cofactor evidence="4">
        <name>Zn(2+)</name>
        <dbReference type="ChEBI" id="CHEBI:29105"/>
    </cofactor>
</comment>
<dbReference type="PANTHER" id="PTHR43401:SF2">
    <property type="entry name" value="L-THREONINE 3-DEHYDROGENASE"/>
    <property type="match status" value="1"/>
</dbReference>
<evidence type="ECO:0000259" key="5">
    <source>
        <dbReference type="SMART" id="SM00829"/>
    </source>
</evidence>
<evidence type="ECO:0000313" key="7">
    <source>
        <dbReference type="Proteomes" id="UP000651668"/>
    </source>
</evidence>
<accession>A0A916XBI9</accession>
<dbReference type="EMBL" id="BMIL01000003">
    <property type="protein sequence ID" value="GGC59600.1"/>
    <property type="molecule type" value="Genomic_DNA"/>
</dbReference>
<dbReference type="Gene3D" id="3.90.180.10">
    <property type="entry name" value="Medium-chain alcohol dehydrogenases, catalytic domain"/>
    <property type="match status" value="2"/>
</dbReference>
<keyword evidence="3" id="KW-0560">Oxidoreductase</keyword>
<dbReference type="SUPFAM" id="SSF50129">
    <property type="entry name" value="GroES-like"/>
    <property type="match status" value="1"/>
</dbReference>
<evidence type="ECO:0000256" key="4">
    <source>
        <dbReference type="RuleBase" id="RU361277"/>
    </source>
</evidence>
<comment type="caution">
    <text evidence="6">The sequence shown here is derived from an EMBL/GenBank/DDBJ whole genome shotgun (WGS) entry which is preliminary data.</text>
</comment>
<keyword evidence="1 4" id="KW-0479">Metal-binding</keyword>
<dbReference type="InterPro" id="IPR013154">
    <property type="entry name" value="ADH-like_N"/>
</dbReference>
<dbReference type="PANTHER" id="PTHR43401">
    <property type="entry name" value="L-THREONINE 3-DEHYDROGENASE"/>
    <property type="match status" value="1"/>
</dbReference>
<dbReference type="SMART" id="SM00829">
    <property type="entry name" value="PKS_ER"/>
    <property type="match status" value="1"/>
</dbReference>
<dbReference type="InterPro" id="IPR020843">
    <property type="entry name" value="ER"/>
</dbReference>
<proteinExistence type="inferred from homology"/>
<dbReference type="AlphaFoldDB" id="A0A916XBI9"/>
<comment type="similarity">
    <text evidence="4">Belongs to the zinc-containing alcohol dehydrogenase family.</text>
</comment>
<dbReference type="InterPro" id="IPR011032">
    <property type="entry name" value="GroES-like_sf"/>
</dbReference>
<dbReference type="Proteomes" id="UP000651668">
    <property type="component" value="Unassembled WGS sequence"/>
</dbReference>
<dbReference type="Pfam" id="PF08240">
    <property type="entry name" value="ADH_N"/>
    <property type="match status" value="1"/>
</dbReference>
<evidence type="ECO:0000256" key="3">
    <source>
        <dbReference type="ARBA" id="ARBA00023002"/>
    </source>
</evidence>
<reference evidence="6" key="2">
    <citation type="submission" date="2020-09" db="EMBL/GenBank/DDBJ databases">
        <authorList>
            <person name="Sun Q."/>
            <person name="Zhou Y."/>
        </authorList>
    </citation>
    <scope>NUCLEOTIDE SEQUENCE</scope>
    <source>
        <strain evidence="6">CGMCC 1.15343</strain>
    </source>
</reference>
<evidence type="ECO:0000256" key="1">
    <source>
        <dbReference type="ARBA" id="ARBA00022723"/>
    </source>
</evidence>
<dbReference type="GO" id="GO:0008270">
    <property type="term" value="F:zinc ion binding"/>
    <property type="evidence" value="ECO:0007669"/>
    <property type="project" value="InterPro"/>
</dbReference>
<dbReference type="SUPFAM" id="SSF51735">
    <property type="entry name" value="NAD(P)-binding Rossmann-fold domains"/>
    <property type="match status" value="1"/>
</dbReference>
<reference evidence="6" key="1">
    <citation type="journal article" date="2014" name="Int. J. Syst. Evol. Microbiol.">
        <title>Complete genome sequence of Corynebacterium casei LMG S-19264T (=DSM 44701T), isolated from a smear-ripened cheese.</title>
        <authorList>
            <consortium name="US DOE Joint Genome Institute (JGI-PGF)"/>
            <person name="Walter F."/>
            <person name="Albersmeier A."/>
            <person name="Kalinowski J."/>
            <person name="Ruckert C."/>
        </authorList>
    </citation>
    <scope>NUCLEOTIDE SEQUENCE</scope>
    <source>
        <strain evidence="6">CGMCC 1.15343</strain>
    </source>
</reference>
<dbReference type="CDD" id="cd08269">
    <property type="entry name" value="Zn_ADH9"/>
    <property type="match status" value="1"/>
</dbReference>
<name>A0A916XBI9_9SPHI</name>
<sequence length="337" mass="37484">MELETEEKNIVNTNTEVMDALEITAPKTITKKQIAKPEPAADEVRIKMEGCGLCASNLPVWEGREWFQYPVQAGNPGHEGWGRIDALGAEVTGFARGERVAAITYNAFAQYDVTKASNLIKLPAELDNVPFPGEPLGCAMNIFERSDIRAGQTVAILGVGFLGALLIQLAHHAGAKVIAISRKNSSLALARKLGADEVIAMDDHWKIIEQVKQLTNENFCERVIEATGKQWPLDLAAELTGIRGKLIIAGYHQDGTRQVNMQLWNWRGIDVINAHERDPDEYLKGMRNAVTAVMDRRIDPQPLFTHVFDSTELQQAFELHHENPEGFTKALITFKDY</sequence>
<dbReference type="Pfam" id="PF00107">
    <property type="entry name" value="ADH_zinc_N"/>
    <property type="match status" value="1"/>
</dbReference>
<keyword evidence="7" id="KW-1185">Reference proteome</keyword>
<organism evidence="6 7">
    <name type="scientific">Pedobacter quisquiliarum</name>
    <dbReference type="NCBI Taxonomy" id="1834438"/>
    <lineage>
        <taxon>Bacteria</taxon>
        <taxon>Pseudomonadati</taxon>
        <taxon>Bacteroidota</taxon>
        <taxon>Sphingobacteriia</taxon>
        <taxon>Sphingobacteriales</taxon>
        <taxon>Sphingobacteriaceae</taxon>
        <taxon>Pedobacter</taxon>
    </lineage>
</organism>
<dbReference type="InterPro" id="IPR002328">
    <property type="entry name" value="ADH_Zn_CS"/>
</dbReference>